<dbReference type="AlphaFoldDB" id="A0A098SCG4"/>
<reference evidence="7 8" key="1">
    <citation type="journal article" date="2014" name="Int. J. Syst. Evol. Microbiol.">
        <title>Phaeodactylibacter xiamenensis gen. nov., sp. nov., a member of the family Saprospiraceae isolated from the marine alga Phaeodactylum tricornutum.</title>
        <authorList>
            <person name="Chen Z.Jr."/>
            <person name="Lei X."/>
            <person name="Lai Q."/>
            <person name="Li Y."/>
            <person name="Zhang B."/>
            <person name="Zhang J."/>
            <person name="Zhang H."/>
            <person name="Yang L."/>
            <person name="Zheng W."/>
            <person name="Tian Y."/>
            <person name="Yu Z."/>
            <person name="Xu H.Jr."/>
            <person name="Zheng T."/>
        </authorList>
    </citation>
    <scope>NUCLEOTIDE SEQUENCE [LARGE SCALE GENOMIC DNA]</scope>
    <source>
        <strain evidence="7 8">KD52</strain>
    </source>
</reference>
<keyword evidence="2 5" id="KW-0812">Transmembrane</keyword>
<dbReference type="STRING" id="1524460.IX84_08785"/>
<dbReference type="Gene3D" id="3.40.50.410">
    <property type="entry name" value="von Willebrand factor, type A domain"/>
    <property type="match status" value="1"/>
</dbReference>
<dbReference type="OrthoDB" id="6206554at2"/>
<evidence type="ECO:0000256" key="5">
    <source>
        <dbReference type="SAM" id="Phobius"/>
    </source>
</evidence>
<evidence type="ECO:0000313" key="7">
    <source>
        <dbReference type="EMBL" id="KGE88737.1"/>
    </source>
</evidence>
<dbReference type="Proteomes" id="UP000029736">
    <property type="component" value="Unassembled WGS sequence"/>
</dbReference>
<dbReference type="InterPro" id="IPR036465">
    <property type="entry name" value="vWFA_dom_sf"/>
</dbReference>
<keyword evidence="1" id="KW-1003">Cell membrane</keyword>
<evidence type="ECO:0000256" key="4">
    <source>
        <dbReference type="ARBA" id="ARBA00023136"/>
    </source>
</evidence>
<keyword evidence="4 5" id="KW-0472">Membrane</keyword>
<organism evidence="7 8">
    <name type="scientific">Phaeodactylibacter xiamenensis</name>
    <dbReference type="NCBI Taxonomy" id="1524460"/>
    <lineage>
        <taxon>Bacteria</taxon>
        <taxon>Pseudomonadati</taxon>
        <taxon>Bacteroidota</taxon>
        <taxon>Saprospiria</taxon>
        <taxon>Saprospirales</taxon>
        <taxon>Haliscomenobacteraceae</taxon>
        <taxon>Phaeodactylibacter</taxon>
    </lineage>
</organism>
<evidence type="ECO:0000259" key="6">
    <source>
        <dbReference type="PROSITE" id="PS50234"/>
    </source>
</evidence>
<dbReference type="InterPro" id="IPR002035">
    <property type="entry name" value="VWF_A"/>
</dbReference>
<gene>
    <name evidence="7" type="ORF">IX84_08785</name>
</gene>
<keyword evidence="8" id="KW-1185">Reference proteome</keyword>
<feature type="transmembrane region" description="Helical" evidence="5">
    <location>
        <begin position="12"/>
        <end position="29"/>
    </location>
</feature>
<feature type="transmembrane region" description="Helical" evidence="5">
    <location>
        <begin position="56"/>
        <end position="74"/>
    </location>
</feature>
<evidence type="ECO:0000256" key="2">
    <source>
        <dbReference type="ARBA" id="ARBA00022692"/>
    </source>
</evidence>
<evidence type="ECO:0000256" key="1">
    <source>
        <dbReference type="ARBA" id="ARBA00022475"/>
    </source>
</evidence>
<dbReference type="PANTHER" id="PTHR22550">
    <property type="entry name" value="SPORE GERMINATION PROTEIN"/>
    <property type="match status" value="1"/>
</dbReference>
<dbReference type="InterPro" id="IPR050768">
    <property type="entry name" value="UPF0353/GerABKA_families"/>
</dbReference>
<dbReference type="InterPro" id="IPR024163">
    <property type="entry name" value="Aerotolerance_reg_N"/>
</dbReference>
<dbReference type="EMBL" id="JPOS01000018">
    <property type="protein sequence ID" value="KGE88737.1"/>
    <property type="molecule type" value="Genomic_DNA"/>
</dbReference>
<name>A0A098SCG4_9BACT</name>
<dbReference type="Pfam" id="PF13519">
    <property type="entry name" value="VWA_2"/>
    <property type="match status" value="1"/>
</dbReference>
<comment type="caution">
    <text evidence="7">The sequence shown here is derived from an EMBL/GenBank/DDBJ whole genome shotgun (WGS) entry which is preliminary data.</text>
</comment>
<evidence type="ECO:0000313" key="8">
    <source>
        <dbReference type="Proteomes" id="UP000029736"/>
    </source>
</evidence>
<feature type="domain" description="VWFA" evidence="6">
    <location>
        <begin position="91"/>
        <end position="293"/>
    </location>
</feature>
<feature type="transmembrane region" description="Helical" evidence="5">
    <location>
        <begin position="310"/>
        <end position="329"/>
    </location>
</feature>
<protein>
    <recommendedName>
        <fullName evidence="6">VWFA domain-containing protein</fullName>
    </recommendedName>
</protein>
<accession>A0A098SCG4</accession>
<dbReference type="RefSeq" id="WP_044218617.1">
    <property type="nucleotide sequence ID" value="NZ_JBKAGJ010000018.1"/>
</dbReference>
<dbReference type="PANTHER" id="PTHR22550:SF5">
    <property type="entry name" value="LEUCINE ZIPPER PROTEIN 4"/>
    <property type="match status" value="1"/>
</dbReference>
<evidence type="ECO:0000256" key="3">
    <source>
        <dbReference type="ARBA" id="ARBA00022989"/>
    </source>
</evidence>
<dbReference type="Pfam" id="PF07584">
    <property type="entry name" value="BatA"/>
    <property type="match status" value="1"/>
</dbReference>
<dbReference type="SUPFAM" id="SSF53300">
    <property type="entry name" value="vWA-like"/>
    <property type="match status" value="1"/>
</dbReference>
<dbReference type="PROSITE" id="PS50234">
    <property type="entry name" value="VWFA"/>
    <property type="match status" value="1"/>
</dbReference>
<sequence>MLQLEHPEHLYALLLLPLLGLFFWAAWTARKRAIGRFGNHSLMEQLMPQVSRYRQYLKFGLLMLAVALLVVGWANPQYGAKLQKYKRKSVDIIIAFDLSQSMLATDITPSRLERARRFGQELVEGLRAERLGMVVFAGSAFLQSPITTDYNAIQLSLRSASPDMIGNQGTAIAEAIELAGESFEDNNKSHKALIIITDGENHEEEALAAAEAAAEEGLILYTVGVGTTEGSFITIRENGREMYKRDQQGNPVRSRLNEAVLRDIAKVGNGNYFNLSAGSDAVVNALKERIDKMEKRAFEQRSFSEFESSFQWFVGIAILLLVLEFLMPYRSSGKGRNQNLFGENA</sequence>
<dbReference type="SMART" id="SM00327">
    <property type="entry name" value="VWA"/>
    <property type="match status" value="1"/>
</dbReference>
<keyword evidence="3 5" id="KW-1133">Transmembrane helix</keyword>
<proteinExistence type="predicted"/>